<accession>A0A1F4URD7</accession>
<dbReference type="NCBIfam" id="TIGR04272">
    <property type="entry name" value="cxxc_cxxc_Mbark"/>
    <property type="match status" value="1"/>
</dbReference>
<dbReference type="EMBL" id="MEVA01000007">
    <property type="protein sequence ID" value="OGC47514.1"/>
    <property type="molecule type" value="Genomic_DNA"/>
</dbReference>
<dbReference type="InterPro" id="IPR026363">
    <property type="entry name" value="CxxC-x17-CxxC_dom"/>
</dbReference>
<organism evidence="3 4">
    <name type="scientific">candidate division WWE3 bacterium RIFCSPHIGHO2_01_FULL_42_13</name>
    <dbReference type="NCBI Taxonomy" id="1802617"/>
    <lineage>
        <taxon>Bacteria</taxon>
        <taxon>Katanobacteria</taxon>
    </lineage>
</organism>
<dbReference type="STRING" id="1802617.A2886_03255"/>
<sequence>MDFQDKTLTCVDCGKEFTWTASEQKFYADKGFDNAPKRCPEDRAAKKARMNGDRGGGPRESFEIVCAECGKTDTVPFKPRGDRPVYCREHFKNHRGQ</sequence>
<feature type="domain" description="Probable zinc-binding" evidence="1">
    <location>
        <begin position="4"/>
        <end position="50"/>
    </location>
</feature>
<evidence type="ECO:0000259" key="2">
    <source>
        <dbReference type="Pfam" id="PF23477"/>
    </source>
</evidence>
<proteinExistence type="predicted"/>
<dbReference type="Pfam" id="PF23477">
    <property type="entry name" value="zf_Tbcl_2"/>
    <property type="match status" value="1"/>
</dbReference>
<evidence type="ECO:0000313" key="4">
    <source>
        <dbReference type="Proteomes" id="UP000176608"/>
    </source>
</evidence>
<feature type="domain" description="CxxC-x17-CxxC" evidence="2">
    <location>
        <begin position="59"/>
        <end position="95"/>
    </location>
</feature>
<evidence type="ECO:0000259" key="1">
    <source>
        <dbReference type="Pfam" id="PF13451"/>
    </source>
</evidence>
<dbReference type="Proteomes" id="UP000176608">
    <property type="component" value="Unassembled WGS sequence"/>
</dbReference>
<protein>
    <submittedName>
        <fullName evidence="3">Zinc-binding protein</fullName>
    </submittedName>
</protein>
<comment type="caution">
    <text evidence="3">The sequence shown here is derived from an EMBL/GenBank/DDBJ whole genome shotgun (WGS) entry which is preliminary data.</text>
</comment>
<reference evidence="3 4" key="1">
    <citation type="journal article" date="2016" name="Nat. Commun.">
        <title>Thousands of microbial genomes shed light on interconnected biogeochemical processes in an aquifer system.</title>
        <authorList>
            <person name="Anantharaman K."/>
            <person name="Brown C.T."/>
            <person name="Hug L.A."/>
            <person name="Sharon I."/>
            <person name="Castelle C.J."/>
            <person name="Probst A.J."/>
            <person name="Thomas B.C."/>
            <person name="Singh A."/>
            <person name="Wilkins M.J."/>
            <person name="Karaoz U."/>
            <person name="Brodie E.L."/>
            <person name="Williams K.H."/>
            <person name="Hubbard S.S."/>
            <person name="Banfield J.F."/>
        </authorList>
    </citation>
    <scope>NUCLEOTIDE SEQUENCE [LARGE SCALE GENOMIC DNA]</scope>
</reference>
<name>A0A1F4URD7_UNCKA</name>
<dbReference type="InterPro" id="IPR025306">
    <property type="entry name" value="Zn-bnd_dom_prob"/>
</dbReference>
<evidence type="ECO:0000313" key="3">
    <source>
        <dbReference type="EMBL" id="OGC47514.1"/>
    </source>
</evidence>
<dbReference type="AlphaFoldDB" id="A0A1F4URD7"/>
<gene>
    <name evidence="3" type="ORF">A2886_03255</name>
</gene>
<dbReference type="Pfam" id="PF13451">
    <property type="entry name" value="zf_Tbcl"/>
    <property type="match status" value="1"/>
</dbReference>